<dbReference type="Gene3D" id="3.40.630.30">
    <property type="match status" value="1"/>
</dbReference>
<evidence type="ECO:0000313" key="6">
    <source>
        <dbReference type="Proteomes" id="UP001501057"/>
    </source>
</evidence>
<dbReference type="RefSeq" id="WP_344200718.1">
    <property type="nucleotide sequence ID" value="NZ_BAAAME010000004.1"/>
</dbReference>
<accession>A0ABN2JUI7</accession>
<dbReference type="EMBL" id="BAAAME010000004">
    <property type="protein sequence ID" value="GAA1739391.1"/>
    <property type="molecule type" value="Genomic_DNA"/>
</dbReference>
<dbReference type="InterPro" id="IPR016181">
    <property type="entry name" value="Acyl_CoA_acyltransferase"/>
</dbReference>
<dbReference type="PANTHER" id="PTHR43792">
    <property type="entry name" value="GNAT FAMILY, PUTATIVE (AFU_ORTHOLOGUE AFUA_3G00765)-RELATED-RELATED"/>
    <property type="match status" value="1"/>
</dbReference>
<dbReference type="PROSITE" id="PS51186">
    <property type="entry name" value="GNAT"/>
    <property type="match status" value="1"/>
</dbReference>
<dbReference type="PANTHER" id="PTHR43792:SF8">
    <property type="entry name" value="[RIBOSOMAL PROTEIN US5]-ALANINE N-ACETYLTRANSFERASE"/>
    <property type="match status" value="1"/>
</dbReference>
<name>A0ABN2JUI7_9ACTN</name>
<evidence type="ECO:0000256" key="1">
    <source>
        <dbReference type="ARBA" id="ARBA00022679"/>
    </source>
</evidence>
<dbReference type="Proteomes" id="UP001501057">
    <property type="component" value="Unassembled WGS sequence"/>
</dbReference>
<gene>
    <name evidence="5" type="ORF">GCM10009710_19660</name>
</gene>
<evidence type="ECO:0000256" key="2">
    <source>
        <dbReference type="ARBA" id="ARBA00023315"/>
    </source>
</evidence>
<keyword evidence="1" id="KW-0808">Transferase</keyword>
<dbReference type="InterPro" id="IPR000182">
    <property type="entry name" value="GNAT_dom"/>
</dbReference>
<dbReference type="SUPFAM" id="SSF55729">
    <property type="entry name" value="Acyl-CoA N-acyltransferases (Nat)"/>
    <property type="match status" value="1"/>
</dbReference>
<keyword evidence="2" id="KW-0012">Acyltransferase</keyword>
<sequence>MAAPWEVELTHGRIGIRPLRRSDANRWSELRAANGGWLSPWDATLPPEGGQQVTSYRQMISVLRRRARHGEGMPFVSTWDGVMVGQVSVSSIVGGSARSASIGYWVSADHAGRGITPTGVALVCDHLFGTTRLHRVDIAIRPENHPSLAVVRRLGFTDVGLAPRYLHIAGRWADHRLFQLVAEDVQGRVLDRV</sequence>
<comment type="similarity">
    <text evidence="3">Belongs to the acetyltransferase family. RimJ subfamily.</text>
</comment>
<keyword evidence="6" id="KW-1185">Reference proteome</keyword>
<reference evidence="5 6" key="1">
    <citation type="journal article" date="2019" name="Int. J. Syst. Evol. Microbiol.">
        <title>The Global Catalogue of Microorganisms (GCM) 10K type strain sequencing project: providing services to taxonomists for standard genome sequencing and annotation.</title>
        <authorList>
            <consortium name="The Broad Institute Genomics Platform"/>
            <consortium name="The Broad Institute Genome Sequencing Center for Infectious Disease"/>
            <person name="Wu L."/>
            <person name="Ma J."/>
        </authorList>
    </citation>
    <scope>NUCLEOTIDE SEQUENCE [LARGE SCALE GENOMIC DNA]</scope>
    <source>
        <strain evidence="5 6">JCM 13518</strain>
    </source>
</reference>
<proteinExistence type="inferred from homology"/>
<organism evidence="5 6">
    <name type="scientific">Aeromicrobium alkaliterrae</name>
    <dbReference type="NCBI Taxonomy" id="302168"/>
    <lineage>
        <taxon>Bacteria</taxon>
        <taxon>Bacillati</taxon>
        <taxon>Actinomycetota</taxon>
        <taxon>Actinomycetes</taxon>
        <taxon>Propionibacteriales</taxon>
        <taxon>Nocardioidaceae</taxon>
        <taxon>Aeromicrobium</taxon>
    </lineage>
</organism>
<comment type="caution">
    <text evidence="5">The sequence shown here is derived from an EMBL/GenBank/DDBJ whole genome shotgun (WGS) entry which is preliminary data.</text>
</comment>
<feature type="domain" description="N-acetyltransferase" evidence="4">
    <location>
        <begin position="14"/>
        <end position="183"/>
    </location>
</feature>
<dbReference type="Pfam" id="PF13302">
    <property type="entry name" value="Acetyltransf_3"/>
    <property type="match status" value="1"/>
</dbReference>
<evidence type="ECO:0000313" key="5">
    <source>
        <dbReference type="EMBL" id="GAA1739391.1"/>
    </source>
</evidence>
<dbReference type="InterPro" id="IPR051531">
    <property type="entry name" value="N-acetyltransferase"/>
</dbReference>
<protein>
    <submittedName>
        <fullName evidence="5">GNAT family protein</fullName>
    </submittedName>
</protein>
<evidence type="ECO:0000256" key="3">
    <source>
        <dbReference type="ARBA" id="ARBA00038502"/>
    </source>
</evidence>
<evidence type="ECO:0000259" key="4">
    <source>
        <dbReference type="PROSITE" id="PS51186"/>
    </source>
</evidence>